<dbReference type="InterPro" id="IPR003787">
    <property type="entry name" value="Sulphur_relay_DsrE/F-like"/>
</dbReference>
<dbReference type="Pfam" id="PF02635">
    <property type="entry name" value="DsrE"/>
    <property type="match status" value="1"/>
</dbReference>
<dbReference type="AlphaFoldDB" id="A0A2R4VZG5"/>
<dbReference type="SUPFAM" id="SSF75169">
    <property type="entry name" value="DsrEFH-like"/>
    <property type="match status" value="1"/>
</dbReference>
<dbReference type="EMBL" id="CP020921">
    <property type="protein sequence ID" value="AWB09810.1"/>
    <property type="molecule type" value="Genomic_DNA"/>
</dbReference>
<sequence length="120" mass="12970">MSEKVVVMSTIGPEDPEKATLAYVMANAALAMDAEVIVCLQANGVYTVTKGVYEHIKAPGHDPIKKHVENFLSNGGKIFLCIPCCEERGITKEMIVDGCELTKAGKAIKEILEANSVLNY</sequence>
<dbReference type="KEGG" id="taci:TDSAC_0434"/>
<evidence type="ECO:0000313" key="2">
    <source>
        <dbReference type="Proteomes" id="UP000244792"/>
    </source>
</evidence>
<evidence type="ECO:0000313" key="1">
    <source>
        <dbReference type="EMBL" id="AWB09810.1"/>
    </source>
</evidence>
<dbReference type="InterPro" id="IPR027396">
    <property type="entry name" value="DsrEFH-like"/>
</dbReference>
<gene>
    <name evidence="1" type="ORF">TDSAC_0434</name>
</gene>
<keyword evidence="2" id="KW-1185">Reference proteome</keyword>
<proteinExistence type="predicted"/>
<protein>
    <submittedName>
        <fullName evidence="1">Uncharacterized protein</fullName>
    </submittedName>
</protein>
<dbReference type="Proteomes" id="UP000244792">
    <property type="component" value="Chromosome"/>
</dbReference>
<organism evidence="1 2">
    <name type="scientific">Thermodesulfobium acidiphilum</name>
    <dbReference type="NCBI Taxonomy" id="1794699"/>
    <lineage>
        <taxon>Bacteria</taxon>
        <taxon>Pseudomonadati</taxon>
        <taxon>Thermodesulfobiota</taxon>
        <taxon>Thermodesulfobiia</taxon>
        <taxon>Thermodesulfobiales</taxon>
        <taxon>Thermodesulfobiaceae</taxon>
        <taxon>Thermodesulfobium</taxon>
    </lineage>
</organism>
<accession>A0A2R4VZG5</accession>
<name>A0A2R4VZG5_THEAF</name>
<dbReference type="OrthoDB" id="9812053at2"/>
<dbReference type="RefSeq" id="WP_108308623.1">
    <property type="nucleotide sequence ID" value="NZ_CP020921.1"/>
</dbReference>
<reference evidence="1 2" key="1">
    <citation type="submission" date="2017-04" db="EMBL/GenBank/DDBJ databases">
        <title>Genomic insights into metabolism of Thermodesulfobium acidiphilum.</title>
        <authorList>
            <person name="Toshchakov S.V."/>
            <person name="Frolov E.N."/>
            <person name="Kublanov I.V."/>
            <person name="Samarov N.I."/>
            <person name="Novikov A."/>
            <person name="Lebedinsky A.V."/>
            <person name="Bonch-Osmolovskaya E.A."/>
            <person name="Chernyh N.A."/>
        </authorList>
    </citation>
    <scope>NUCLEOTIDE SEQUENCE [LARGE SCALE GENOMIC DNA]</scope>
    <source>
        <strain evidence="1 2">3127-1</strain>
    </source>
</reference>
<dbReference type="Gene3D" id="3.40.1260.10">
    <property type="entry name" value="DsrEFH-like"/>
    <property type="match status" value="1"/>
</dbReference>